<dbReference type="AlphaFoldDB" id="A0A816HUN3"/>
<dbReference type="Proteomes" id="UP000663828">
    <property type="component" value="Unassembled WGS sequence"/>
</dbReference>
<evidence type="ECO:0000313" key="2">
    <source>
        <dbReference type="Proteomes" id="UP000663828"/>
    </source>
</evidence>
<gene>
    <name evidence="1" type="ORF">XAT740_LOCUS63501</name>
</gene>
<organism evidence="1 2">
    <name type="scientific">Adineta ricciae</name>
    <name type="common">Rotifer</name>
    <dbReference type="NCBI Taxonomy" id="249248"/>
    <lineage>
        <taxon>Eukaryota</taxon>
        <taxon>Metazoa</taxon>
        <taxon>Spiralia</taxon>
        <taxon>Gnathifera</taxon>
        <taxon>Rotifera</taxon>
        <taxon>Eurotatoria</taxon>
        <taxon>Bdelloidea</taxon>
        <taxon>Adinetida</taxon>
        <taxon>Adinetidae</taxon>
        <taxon>Adineta</taxon>
    </lineage>
</organism>
<protein>
    <submittedName>
        <fullName evidence="1">Uncharacterized protein</fullName>
    </submittedName>
</protein>
<keyword evidence="2" id="KW-1185">Reference proteome</keyword>
<feature type="non-terminal residue" evidence="1">
    <location>
        <position position="137"/>
    </location>
</feature>
<evidence type="ECO:0000313" key="1">
    <source>
        <dbReference type="EMBL" id="CAF1689899.1"/>
    </source>
</evidence>
<name>A0A816HUN3_ADIRI</name>
<proteinExistence type="predicted"/>
<accession>A0A816HUN3</accession>
<sequence length="137" mass="16294">MLQSCTMMSTYQRAETFDLTDEQYDERYDNSLNDLADRINSLNDRLTTSNIENLMSESHEKLVKWKSDCHNLIDRYYEQKCREFDRHVASIVDKQRKEANRIRSNIAALIHKQDAVQKDVDYITNIARQLEQEIDET</sequence>
<comment type="caution">
    <text evidence="1">The sequence shown here is derived from an EMBL/GenBank/DDBJ whole genome shotgun (WGS) entry which is preliminary data.</text>
</comment>
<reference evidence="1" key="1">
    <citation type="submission" date="2021-02" db="EMBL/GenBank/DDBJ databases">
        <authorList>
            <person name="Nowell W R."/>
        </authorList>
    </citation>
    <scope>NUCLEOTIDE SEQUENCE</scope>
</reference>
<dbReference type="EMBL" id="CAJNOR010019746">
    <property type="protein sequence ID" value="CAF1689899.1"/>
    <property type="molecule type" value="Genomic_DNA"/>
</dbReference>